<name>A0A2G3E3M9_9FIRM</name>
<proteinExistence type="predicted"/>
<organism evidence="1 2">
    <name type="scientific">Agathobacter ruminis</name>
    <dbReference type="NCBI Taxonomy" id="1712665"/>
    <lineage>
        <taxon>Bacteria</taxon>
        <taxon>Bacillati</taxon>
        <taxon>Bacillota</taxon>
        <taxon>Clostridia</taxon>
        <taxon>Lachnospirales</taxon>
        <taxon>Lachnospiraceae</taxon>
        <taxon>Agathobacter</taxon>
    </lineage>
</organism>
<accession>A0A2G3E3M9</accession>
<protein>
    <submittedName>
        <fullName evidence="1">Accessory Sec system protein Asp1</fullName>
    </submittedName>
</protein>
<reference evidence="1 2" key="1">
    <citation type="submission" date="2017-10" db="EMBL/GenBank/DDBJ databases">
        <title>Resolving the taxonomy of Roseburia spp., Eubacterium rectale and Agathobacter spp. through phylogenomic analysis.</title>
        <authorList>
            <person name="Sheridan P.O."/>
            <person name="Walker A.W."/>
            <person name="Duncan S.H."/>
            <person name="Scott K.P."/>
            <person name="Toole P.W.O."/>
            <person name="Luis P."/>
            <person name="Flint H.J."/>
        </authorList>
    </citation>
    <scope>NUCLEOTIDE SEQUENCE [LARGE SCALE GENOMIC DNA]</scope>
    <source>
        <strain evidence="1 2">JK623</strain>
    </source>
</reference>
<dbReference type="AlphaFoldDB" id="A0A2G3E3M9"/>
<dbReference type="GO" id="GO:0015031">
    <property type="term" value="P:protein transport"/>
    <property type="evidence" value="ECO:0007669"/>
    <property type="project" value="InterPro"/>
</dbReference>
<gene>
    <name evidence="1" type="primary">asp1</name>
    <name evidence="1" type="ORF">CSX02_05800</name>
</gene>
<dbReference type="Proteomes" id="UP000224563">
    <property type="component" value="Unassembled WGS sequence"/>
</dbReference>
<sequence length="531" mass="63113">MIYFIPAWYKENSWKESEQFWYRRKLHSEFDETIKQIQLFHRNMRIDYRILLLNYAPNLRHFLHRQSVYRAPYWSCFDAIQQVKRSKIAVLSYHRLKWPKGIEFSYSPFAIVAFLNGQKYAQVEFGEDGNMISIDMYTDGIICRRNIYDDRGFVSTTTIFEDGKEKYTDYLMENGKWKMREDADSGVITINQNCPNYDINFNGKEQEIPFRRTVYENMEQVIEEVFQSYLKQTDHDAFITAVHPLHIGLLHRCLRDKPYICTFFEHRYRYRNLESIKSFLNHSNYIVTDSKRAMERVKKVVDSNVPCMDISPYDTRTDFGISQQLNVQNILLPVDDIDDNDLYLIIYELALYLLKNKKARVHVFTRKATNRDATIIMDKIAECLNENHFDMRWIYESDQKIESENDLDEEQEEKVEVRFILDQCVDERTISKCLNEQRVILDLRGRTDVFLFVTAISKGVPRISTRTDQYFKDRGNGYLIDDYSQIGTSVSYFLDSFENWNAALVSCYELGKKFTTGILIDAWKEVLTTLE</sequence>
<reference evidence="1 2" key="2">
    <citation type="submission" date="2017-10" db="EMBL/GenBank/DDBJ databases">
        <authorList>
            <person name="Banno H."/>
            <person name="Chua N.-H."/>
        </authorList>
    </citation>
    <scope>NUCLEOTIDE SEQUENCE [LARGE SCALE GENOMIC DNA]</scope>
    <source>
        <strain evidence="1 2">JK623</strain>
    </source>
</reference>
<evidence type="ECO:0000313" key="2">
    <source>
        <dbReference type="Proteomes" id="UP000224563"/>
    </source>
</evidence>
<dbReference type="InterPro" id="IPR022372">
    <property type="entry name" value="Accessory_SS_Asp1"/>
</dbReference>
<keyword evidence="2" id="KW-1185">Reference proteome</keyword>
<dbReference type="EMBL" id="PDYG01000027">
    <property type="protein sequence ID" value="PHU37859.1"/>
    <property type="molecule type" value="Genomic_DNA"/>
</dbReference>
<dbReference type="NCBIfam" id="TIGR03713">
    <property type="entry name" value="acc_sec_asp1"/>
    <property type="match status" value="1"/>
</dbReference>
<dbReference type="Pfam" id="PF16993">
    <property type="entry name" value="Asp1"/>
    <property type="match status" value="1"/>
</dbReference>
<dbReference type="RefSeq" id="WP_099385976.1">
    <property type="nucleotide sequence ID" value="NZ_JANSWH010000045.1"/>
</dbReference>
<comment type="caution">
    <text evidence="1">The sequence shown here is derived from an EMBL/GenBank/DDBJ whole genome shotgun (WGS) entry which is preliminary data.</text>
</comment>
<evidence type="ECO:0000313" key="1">
    <source>
        <dbReference type="EMBL" id="PHU37859.1"/>
    </source>
</evidence>